<evidence type="ECO:0000256" key="6">
    <source>
        <dbReference type="ARBA" id="ARBA00022748"/>
    </source>
</evidence>
<feature type="domain" description="Cytochrome c assembly protein" evidence="11">
    <location>
        <begin position="89"/>
        <end position="296"/>
    </location>
</feature>
<dbReference type="KEGG" id="dsh:Dshi_3411"/>
<proteinExistence type="inferred from homology"/>
<protein>
    <submittedName>
        <fullName evidence="13">Cytochrome c-type biogenesis protein CycK</fullName>
    </submittedName>
</protein>
<gene>
    <name evidence="13" type="primary">cycK</name>
    <name evidence="13" type="ordered locus">Dshi_3411</name>
</gene>
<feature type="transmembrane region" description="Helical" evidence="10">
    <location>
        <begin position="448"/>
        <end position="465"/>
    </location>
</feature>
<evidence type="ECO:0000313" key="14">
    <source>
        <dbReference type="Proteomes" id="UP000006833"/>
    </source>
</evidence>
<dbReference type="Pfam" id="PF16327">
    <property type="entry name" value="CcmF_C"/>
    <property type="match status" value="1"/>
</dbReference>
<evidence type="ECO:0000256" key="5">
    <source>
        <dbReference type="ARBA" id="ARBA00022692"/>
    </source>
</evidence>
<feature type="transmembrane region" description="Helical" evidence="10">
    <location>
        <begin position="96"/>
        <end position="114"/>
    </location>
</feature>
<dbReference type="Pfam" id="PF01578">
    <property type="entry name" value="Cytochrom_C_asm"/>
    <property type="match status" value="1"/>
</dbReference>
<feature type="transmembrane region" description="Helical" evidence="10">
    <location>
        <begin position="249"/>
        <end position="265"/>
    </location>
</feature>
<dbReference type="HOGENOM" id="CLU_015041_3_0_5"/>
<feature type="transmembrane region" description="Helical" evidence="10">
    <location>
        <begin position="394"/>
        <end position="413"/>
    </location>
</feature>
<feature type="transmembrane region" description="Helical" evidence="10">
    <location>
        <begin position="352"/>
        <end position="374"/>
    </location>
</feature>
<keyword evidence="5 10" id="KW-0812">Transmembrane</keyword>
<evidence type="ECO:0000256" key="2">
    <source>
        <dbReference type="ARBA" id="ARBA00009186"/>
    </source>
</evidence>
<feature type="transmembrane region" description="Helical" evidence="10">
    <location>
        <begin position="621"/>
        <end position="641"/>
    </location>
</feature>
<sequence length="664" mass="72221">MIPEIGNFALMLALAAALVQSVLPMVGAAQRNVLWMQSAVTTALIQCGLLAVAFAALMRSFIVSDFTVVNVVANSHSLKPMIYKVAATWGSHEGSLLLWVLILAIFGAGVAVLGKNIPAELRARTLSVQAWISVGFLSFMIFTSNPFDRMFPAPLNGNDLNPLLQDIGLALHPPLLYLGYVGFSIVFSFAVAALIEGRVDPAWARWVRPWTLAAWVSLTGGIALGSWWAYYELGWGGWWFWDPVENVSFMPWLLGTALLHSAIVTEKRDTFKSWTILLAILTFSLSLLGTFIVRSGLLTSVHAFAVDPERGVYILGLLFVSIGGSLALYAWRAPQLEGGGLFTPISREAGLLINNLLLATATAAVLFGTLYPLFLEAVTGDKISVGPPFFNASFIPIMLPLVFMMGIGPFLSWKRADLPGVMSRLKFAIGLGLIAALWAWWMDTDGPVLAIIAMGVAGWLLVASAREWLSRIKAGEVPLAESLRRAKNLPRAAHGMTIAHMGVAVLILGMVGSSAWKTEQILFASPGTVVEIAGYEVRFDRVERVRGPNYVSDMGTLTAFRDGEQVAVLQPERRWYPVAEMQTTESAIRSTLAGDLYVTIGEPAADRASNEWTLRILFEPFVNFIWIGTVFLVIGGTFSLTDRRLRVGAPKSAARPPIQATPAE</sequence>
<dbReference type="InterPro" id="IPR003567">
    <property type="entry name" value="Cyt_c_biogenesis"/>
</dbReference>
<dbReference type="GO" id="GO:0015232">
    <property type="term" value="F:heme transmembrane transporter activity"/>
    <property type="evidence" value="ECO:0007669"/>
    <property type="project" value="InterPro"/>
</dbReference>
<feature type="transmembrane region" description="Helical" evidence="10">
    <location>
        <begin position="492"/>
        <end position="516"/>
    </location>
</feature>
<dbReference type="InterPro" id="IPR002541">
    <property type="entry name" value="Cyt_c_assembly"/>
</dbReference>
<comment type="subcellular location">
    <subcellularLocation>
        <location evidence="1">Cell inner membrane</location>
        <topology evidence="1">Multi-pass membrane protein</topology>
    </subcellularLocation>
</comment>
<feature type="transmembrane region" description="Helical" evidence="10">
    <location>
        <begin position="312"/>
        <end position="331"/>
    </location>
</feature>
<evidence type="ECO:0000256" key="4">
    <source>
        <dbReference type="ARBA" id="ARBA00022519"/>
    </source>
</evidence>
<feature type="transmembrane region" description="Helical" evidence="10">
    <location>
        <begin position="175"/>
        <end position="195"/>
    </location>
</feature>
<keyword evidence="14" id="KW-1185">Reference proteome</keyword>
<dbReference type="OrthoDB" id="9761451at2"/>
<keyword evidence="6" id="KW-0201">Cytochrome c-type biogenesis</keyword>
<feature type="transmembrane region" description="Helical" evidence="10">
    <location>
        <begin position="274"/>
        <end position="292"/>
    </location>
</feature>
<organism evidence="13 14">
    <name type="scientific">Dinoroseobacter shibae (strain DSM 16493 / NCIMB 14021 / DFL 12)</name>
    <dbReference type="NCBI Taxonomy" id="398580"/>
    <lineage>
        <taxon>Bacteria</taxon>
        <taxon>Pseudomonadati</taxon>
        <taxon>Pseudomonadota</taxon>
        <taxon>Alphaproteobacteria</taxon>
        <taxon>Rhodobacterales</taxon>
        <taxon>Roseobacteraceae</taxon>
        <taxon>Dinoroseobacter</taxon>
    </lineage>
</organism>
<dbReference type="EMBL" id="CP000830">
    <property type="protein sequence ID" value="ABV95144.1"/>
    <property type="molecule type" value="Genomic_DNA"/>
</dbReference>
<feature type="domain" description="Cytochrome c-type biogenesis protein CcmF C-terminal" evidence="12">
    <location>
        <begin position="315"/>
        <end position="643"/>
    </location>
</feature>
<feature type="transmembrane region" description="Helical" evidence="10">
    <location>
        <begin position="207"/>
        <end position="229"/>
    </location>
</feature>
<evidence type="ECO:0000256" key="8">
    <source>
        <dbReference type="ARBA" id="ARBA00023136"/>
    </source>
</evidence>
<dbReference type="NCBIfam" id="NF007691">
    <property type="entry name" value="PRK10369.1"/>
    <property type="match status" value="1"/>
</dbReference>
<evidence type="ECO:0000256" key="10">
    <source>
        <dbReference type="SAM" id="Phobius"/>
    </source>
</evidence>
<dbReference type="InterPro" id="IPR032523">
    <property type="entry name" value="CcmF_C"/>
</dbReference>
<dbReference type="PRINTS" id="PR01411">
    <property type="entry name" value="CCMFBIOGNSIS"/>
</dbReference>
<keyword evidence="4" id="KW-0997">Cell inner membrane</keyword>
<feature type="transmembrane region" description="Helical" evidence="10">
    <location>
        <begin position="34"/>
        <end position="53"/>
    </location>
</feature>
<name>A8LP79_DINSH</name>
<dbReference type="eggNOG" id="COG1138">
    <property type="taxonomic scope" value="Bacteria"/>
</dbReference>
<comment type="function">
    <text evidence="9">Required for the biogenesis of c-type cytochromes. Possible subunit of a heme lyase.</text>
</comment>
<comment type="similarity">
    <text evidence="2">Belongs to the CcmF/CycK/Ccl1/NrfE/CcsA family.</text>
</comment>
<evidence type="ECO:0000259" key="12">
    <source>
        <dbReference type="Pfam" id="PF16327"/>
    </source>
</evidence>
<feature type="transmembrane region" description="Helical" evidence="10">
    <location>
        <begin position="126"/>
        <end position="144"/>
    </location>
</feature>
<dbReference type="Proteomes" id="UP000006833">
    <property type="component" value="Chromosome"/>
</dbReference>
<feature type="transmembrane region" description="Helical" evidence="10">
    <location>
        <begin position="425"/>
        <end position="442"/>
    </location>
</feature>
<evidence type="ECO:0000259" key="11">
    <source>
        <dbReference type="Pfam" id="PF01578"/>
    </source>
</evidence>
<dbReference type="InterPro" id="IPR003568">
    <property type="entry name" value="Cyt_c_biogenesis_CcmF"/>
</dbReference>
<dbReference type="GO" id="GO:0005886">
    <property type="term" value="C:plasma membrane"/>
    <property type="evidence" value="ECO:0007669"/>
    <property type="project" value="UniProtKB-SubCell"/>
</dbReference>
<dbReference type="NCBIfam" id="TIGR00353">
    <property type="entry name" value="nrfE"/>
    <property type="match status" value="1"/>
</dbReference>
<reference evidence="14" key="1">
    <citation type="journal article" date="2010" name="ISME J.">
        <title>The complete genome sequence of the algal symbiont Dinoroseobacter shibae: a hitchhiker's guide to life in the sea.</title>
        <authorList>
            <person name="Wagner-Dobler I."/>
            <person name="Ballhausen B."/>
            <person name="Berger M."/>
            <person name="Brinkhoff T."/>
            <person name="Buchholz I."/>
            <person name="Bunk B."/>
            <person name="Cypionka H."/>
            <person name="Daniel R."/>
            <person name="Drepper T."/>
            <person name="Gerdts G."/>
            <person name="Hahnke S."/>
            <person name="Han C."/>
            <person name="Jahn D."/>
            <person name="Kalhoefer D."/>
            <person name="Kiss H."/>
            <person name="Klenk H.P."/>
            <person name="Kyrpides N."/>
            <person name="Liebl W."/>
            <person name="Liesegang H."/>
            <person name="Meincke L."/>
            <person name="Pati A."/>
            <person name="Petersen J."/>
            <person name="Piekarski T."/>
            <person name="Pommerenke C."/>
            <person name="Pradella S."/>
            <person name="Pukall R."/>
            <person name="Rabus R."/>
            <person name="Stackebrandt E."/>
            <person name="Thole S."/>
            <person name="Thompson L."/>
            <person name="Tielen P."/>
            <person name="Tomasch J."/>
            <person name="von Jan M."/>
            <person name="Wanphrut N."/>
            <person name="Wichels A."/>
            <person name="Zech H."/>
            <person name="Simon M."/>
        </authorList>
    </citation>
    <scope>NUCLEOTIDE SEQUENCE [LARGE SCALE GENOMIC DNA]</scope>
    <source>
        <strain evidence="14">DSM 16493 / NCIMB 14021 / DFL 12</strain>
    </source>
</reference>
<evidence type="ECO:0000256" key="1">
    <source>
        <dbReference type="ARBA" id="ARBA00004429"/>
    </source>
</evidence>
<keyword evidence="7 10" id="KW-1133">Transmembrane helix</keyword>
<dbReference type="GO" id="GO:0017004">
    <property type="term" value="P:cytochrome complex assembly"/>
    <property type="evidence" value="ECO:0007669"/>
    <property type="project" value="UniProtKB-KW"/>
</dbReference>
<dbReference type="RefSeq" id="WP_012180068.1">
    <property type="nucleotide sequence ID" value="NC_009952.1"/>
</dbReference>
<dbReference type="STRING" id="398580.Dshi_3411"/>
<accession>A8LP79</accession>
<evidence type="ECO:0000256" key="7">
    <source>
        <dbReference type="ARBA" id="ARBA00022989"/>
    </source>
</evidence>
<dbReference type="AlphaFoldDB" id="A8LP79"/>
<dbReference type="PANTHER" id="PTHR43653">
    <property type="entry name" value="CYTOCHROME C ASSEMBLY PROTEIN-RELATED"/>
    <property type="match status" value="1"/>
</dbReference>
<evidence type="ECO:0000256" key="9">
    <source>
        <dbReference type="ARBA" id="ARBA00037230"/>
    </source>
</evidence>
<evidence type="ECO:0000313" key="13">
    <source>
        <dbReference type="EMBL" id="ABV95144.1"/>
    </source>
</evidence>
<keyword evidence="3" id="KW-1003">Cell membrane</keyword>
<dbReference type="PRINTS" id="PR01410">
    <property type="entry name" value="CCBIOGENESIS"/>
</dbReference>
<evidence type="ECO:0000256" key="3">
    <source>
        <dbReference type="ARBA" id="ARBA00022475"/>
    </source>
</evidence>
<dbReference type="GO" id="GO:0020037">
    <property type="term" value="F:heme binding"/>
    <property type="evidence" value="ECO:0007669"/>
    <property type="project" value="InterPro"/>
</dbReference>
<keyword evidence="8 10" id="KW-0472">Membrane</keyword>
<dbReference type="PANTHER" id="PTHR43653:SF1">
    <property type="entry name" value="CYTOCHROME C-TYPE BIOGENESIS PROTEIN CCMF"/>
    <property type="match status" value="1"/>
</dbReference>